<dbReference type="SUPFAM" id="SSF47917">
    <property type="entry name" value="C-terminal domain of alpha and beta subunits of F1 ATP synthase"/>
    <property type="match status" value="1"/>
</dbReference>
<dbReference type="Gene3D" id="1.20.150.20">
    <property type="entry name" value="ATP synthase alpha/beta chain, C-terminal domain"/>
    <property type="match status" value="1"/>
</dbReference>
<dbReference type="Pfam" id="PF00306">
    <property type="entry name" value="ATP-synt_ab_C"/>
    <property type="match status" value="1"/>
</dbReference>
<accession>X1T244</accession>
<feature type="non-terminal residue" evidence="2">
    <location>
        <position position="1"/>
    </location>
</feature>
<evidence type="ECO:0000259" key="1">
    <source>
        <dbReference type="Pfam" id="PF00306"/>
    </source>
</evidence>
<dbReference type="GO" id="GO:0015986">
    <property type="term" value="P:proton motive force-driven ATP synthesis"/>
    <property type="evidence" value="ECO:0007669"/>
    <property type="project" value="InterPro"/>
</dbReference>
<evidence type="ECO:0000313" key="2">
    <source>
        <dbReference type="EMBL" id="GAI74114.1"/>
    </source>
</evidence>
<protein>
    <recommendedName>
        <fullName evidence="1">ATP synthase alpha subunit C-terminal domain-containing protein</fullName>
    </recommendedName>
</protein>
<organism evidence="2">
    <name type="scientific">marine sediment metagenome</name>
    <dbReference type="NCBI Taxonomy" id="412755"/>
    <lineage>
        <taxon>unclassified sequences</taxon>
        <taxon>metagenomes</taxon>
        <taxon>ecological metagenomes</taxon>
    </lineage>
</organism>
<reference evidence="2" key="1">
    <citation type="journal article" date="2014" name="Front. Microbiol.">
        <title>High frequency of phylogenetically diverse reductive dehalogenase-homologous genes in deep subseafloor sedimentary metagenomes.</title>
        <authorList>
            <person name="Kawai M."/>
            <person name="Futagami T."/>
            <person name="Toyoda A."/>
            <person name="Takaki Y."/>
            <person name="Nishi S."/>
            <person name="Hori S."/>
            <person name="Arai W."/>
            <person name="Tsubouchi T."/>
            <person name="Morono Y."/>
            <person name="Uchiyama I."/>
            <person name="Ito T."/>
            <person name="Fujiyama A."/>
            <person name="Inagaki F."/>
            <person name="Takami H."/>
        </authorList>
    </citation>
    <scope>NUCLEOTIDE SEQUENCE</scope>
    <source>
        <strain evidence="2">Expedition CK06-06</strain>
    </source>
</reference>
<feature type="domain" description="ATP synthase alpha subunit C-terminal" evidence="1">
    <location>
        <begin position="1"/>
        <end position="52"/>
    </location>
</feature>
<sequence length="61" mass="7169">LDDFPTKQIETMEKEFYPHLDAQHADTLNDIAKKKEITDKTKEKLEAAIKDFLGQYQVEEE</sequence>
<dbReference type="InterPro" id="IPR038376">
    <property type="entry name" value="ATP_synth_asu_C_sf"/>
</dbReference>
<proteinExistence type="predicted"/>
<comment type="caution">
    <text evidence="2">The sequence shown here is derived from an EMBL/GenBank/DDBJ whole genome shotgun (WGS) entry which is preliminary data.</text>
</comment>
<gene>
    <name evidence="2" type="ORF">S12H4_18106</name>
</gene>
<dbReference type="AlphaFoldDB" id="X1T244"/>
<dbReference type="EMBL" id="BARW01008911">
    <property type="protein sequence ID" value="GAI74114.1"/>
    <property type="molecule type" value="Genomic_DNA"/>
</dbReference>
<name>X1T244_9ZZZZ</name>
<dbReference type="InterPro" id="IPR000793">
    <property type="entry name" value="ATP_synth_asu_C"/>
</dbReference>